<dbReference type="AlphaFoldDB" id="A0A7W2TUT8"/>
<dbReference type="EC" id="1.-.-.-" evidence="6"/>
<dbReference type="InterPro" id="IPR036661">
    <property type="entry name" value="Luciferase-like_sf"/>
</dbReference>
<reference evidence="6 7" key="1">
    <citation type="submission" date="2020-07" db="EMBL/GenBank/DDBJ databases">
        <title>Halieaceae bacterium, F7430, whole genome shotgun sequencing project.</title>
        <authorList>
            <person name="Jiang S."/>
            <person name="Liu Z.W."/>
            <person name="Du Z.J."/>
        </authorList>
    </citation>
    <scope>NUCLEOTIDE SEQUENCE [LARGE SCALE GENOMIC DNA]</scope>
    <source>
        <strain evidence="6 7">F7430</strain>
    </source>
</reference>
<dbReference type="Proteomes" id="UP000539350">
    <property type="component" value="Unassembled WGS sequence"/>
</dbReference>
<keyword evidence="4" id="KW-0503">Monooxygenase</keyword>
<name>A0A7W2TUT8_9GAMM</name>
<keyword evidence="7" id="KW-1185">Reference proteome</keyword>
<dbReference type="InterPro" id="IPR011251">
    <property type="entry name" value="Luciferase-like_dom"/>
</dbReference>
<evidence type="ECO:0000313" key="7">
    <source>
        <dbReference type="Proteomes" id="UP000539350"/>
    </source>
</evidence>
<dbReference type="Pfam" id="PF00296">
    <property type="entry name" value="Bac_luciferase"/>
    <property type="match status" value="1"/>
</dbReference>
<comment type="caution">
    <text evidence="6">The sequence shown here is derived from an EMBL/GenBank/DDBJ whole genome shotgun (WGS) entry which is preliminary data.</text>
</comment>
<dbReference type="RefSeq" id="WP_182169266.1">
    <property type="nucleotide sequence ID" value="NZ_JACFXU010000013.1"/>
</dbReference>
<dbReference type="SUPFAM" id="SSF51679">
    <property type="entry name" value="Bacterial luciferase-like"/>
    <property type="match status" value="1"/>
</dbReference>
<keyword evidence="2" id="KW-0288">FMN</keyword>
<feature type="domain" description="Luciferase-like" evidence="5">
    <location>
        <begin position="20"/>
        <end position="250"/>
    </location>
</feature>
<evidence type="ECO:0000259" key="5">
    <source>
        <dbReference type="Pfam" id="PF00296"/>
    </source>
</evidence>
<protein>
    <submittedName>
        <fullName evidence="6">TIGR03619 family F420-dependent LLM class oxidoreductase</fullName>
        <ecNumber evidence="6">1.-.-.-</ecNumber>
    </submittedName>
</protein>
<evidence type="ECO:0000256" key="4">
    <source>
        <dbReference type="ARBA" id="ARBA00023033"/>
    </source>
</evidence>
<keyword evidence="1" id="KW-0285">Flavoprotein</keyword>
<dbReference type="NCBIfam" id="TIGR03619">
    <property type="entry name" value="F420_Rv2161c"/>
    <property type="match status" value="1"/>
</dbReference>
<dbReference type="InterPro" id="IPR019921">
    <property type="entry name" value="Lucif-like_OxRdtase_Rv2161c"/>
</dbReference>
<evidence type="ECO:0000256" key="3">
    <source>
        <dbReference type="ARBA" id="ARBA00023002"/>
    </source>
</evidence>
<accession>A0A7W2TUT8</accession>
<dbReference type="PANTHER" id="PTHR42847">
    <property type="entry name" value="ALKANESULFONATE MONOOXYGENASE"/>
    <property type="match status" value="1"/>
</dbReference>
<organism evidence="6 7">
    <name type="scientific">Sediminihaliea albiluteola</name>
    <dbReference type="NCBI Taxonomy" id="2758564"/>
    <lineage>
        <taxon>Bacteria</taxon>
        <taxon>Pseudomonadati</taxon>
        <taxon>Pseudomonadota</taxon>
        <taxon>Gammaproteobacteria</taxon>
        <taxon>Cellvibrionales</taxon>
        <taxon>Halieaceae</taxon>
        <taxon>Sediminihaliea</taxon>
    </lineage>
</organism>
<dbReference type="GO" id="GO:0008726">
    <property type="term" value="F:alkanesulfonate monooxygenase activity"/>
    <property type="evidence" value="ECO:0007669"/>
    <property type="project" value="TreeGrafter"/>
</dbReference>
<dbReference type="GO" id="GO:0046306">
    <property type="term" value="P:alkanesulfonate catabolic process"/>
    <property type="evidence" value="ECO:0007669"/>
    <property type="project" value="TreeGrafter"/>
</dbReference>
<dbReference type="EMBL" id="JACFXU010000013">
    <property type="protein sequence ID" value="MBA6412365.1"/>
    <property type="molecule type" value="Genomic_DNA"/>
</dbReference>
<dbReference type="InterPro" id="IPR050172">
    <property type="entry name" value="SsuD_RutA_monooxygenase"/>
</dbReference>
<proteinExistence type="predicted"/>
<keyword evidence="3 6" id="KW-0560">Oxidoreductase</keyword>
<evidence type="ECO:0000313" key="6">
    <source>
        <dbReference type="EMBL" id="MBA6412365.1"/>
    </source>
</evidence>
<dbReference type="Gene3D" id="3.20.20.30">
    <property type="entry name" value="Luciferase-like domain"/>
    <property type="match status" value="1"/>
</dbReference>
<gene>
    <name evidence="6" type="ORF">H2508_04495</name>
</gene>
<dbReference type="PANTHER" id="PTHR42847:SF4">
    <property type="entry name" value="ALKANESULFONATE MONOOXYGENASE-RELATED"/>
    <property type="match status" value="1"/>
</dbReference>
<sequence length="303" mass="33375">MSKALRVGITLFRIDELTHGDMGKVLAMAEMADAKGVDMLSIPDHICFSSDAAKDYPMGPDAFPGTLDEPWYEPLTLLAAIGARTKQILLSTAVMIAPARTAVMLAKQLATLDCISNGRAVPVFGAGWQRAEFDSQNLPFEGRFTHMEEQIQVCRALWSGGPQSFQGKFVQFEDLWSYPLPVQGAALPIWLGLSPSPRNIERMARFADGWLPAMESLEKIKETRDKLSTSLEKHGRDPENFDIRSSLIPVPHKSGGIDFDATFAQAENMKAAGVTVIDTAPTLLTDRLDDLEMILDRLVALRE</sequence>
<evidence type="ECO:0000256" key="1">
    <source>
        <dbReference type="ARBA" id="ARBA00022630"/>
    </source>
</evidence>
<evidence type="ECO:0000256" key="2">
    <source>
        <dbReference type="ARBA" id="ARBA00022643"/>
    </source>
</evidence>